<proteinExistence type="predicted"/>
<keyword evidence="2" id="KW-1185">Reference proteome</keyword>
<evidence type="ECO:0000313" key="2">
    <source>
        <dbReference type="Proteomes" id="UP000004095"/>
    </source>
</evidence>
<dbReference type="EMBL" id="AAWS01000011">
    <property type="protein sequence ID" value="EAY29438.1"/>
    <property type="molecule type" value="Genomic_DNA"/>
</dbReference>
<dbReference type="Proteomes" id="UP000004095">
    <property type="component" value="Unassembled WGS sequence"/>
</dbReference>
<protein>
    <submittedName>
        <fullName evidence="1">Uncharacterized protein</fullName>
    </submittedName>
</protein>
<name>A1ZJY5_MICM2</name>
<gene>
    <name evidence="1" type="ORF">M23134_01498</name>
</gene>
<dbReference type="AlphaFoldDB" id="A1ZJY5"/>
<comment type="caution">
    <text evidence="1">The sequence shown here is derived from an EMBL/GenBank/DDBJ whole genome shotgun (WGS) entry which is preliminary data.</text>
</comment>
<sequence>MLHFVQSKKMSTQEVQHLQTSIRQGILLAKEHRKDNGILSKEFLTNLLSKLAKNKALPGSSLALLPQLIDDFFQNPENKYVSPGEFLDKVKISLKRSQKQQLQDQNKQILK</sequence>
<accession>A1ZJY5</accession>
<organism evidence="1 2">
    <name type="scientific">Microscilla marina ATCC 23134</name>
    <dbReference type="NCBI Taxonomy" id="313606"/>
    <lineage>
        <taxon>Bacteria</taxon>
        <taxon>Pseudomonadati</taxon>
        <taxon>Bacteroidota</taxon>
        <taxon>Cytophagia</taxon>
        <taxon>Cytophagales</taxon>
        <taxon>Microscillaceae</taxon>
        <taxon>Microscilla</taxon>
    </lineage>
</organism>
<reference evidence="1 2" key="1">
    <citation type="submission" date="2007-01" db="EMBL/GenBank/DDBJ databases">
        <authorList>
            <person name="Haygood M."/>
            <person name="Podell S."/>
            <person name="Anderson C."/>
            <person name="Hopkinson B."/>
            <person name="Roe K."/>
            <person name="Barbeau K."/>
            <person name="Gaasterland T."/>
            <person name="Ferriera S."/>
            <person name="Johnson J."/>
            <person name="Kravitz S."/>
            <person name="Beeson K."/>
            <person name="Sutton G."/>
            <person name="Rogers Y.-H."/>
            <person name="Friedman R."/>
            <person name="Frazier M."/>
            <person name="Venter J.C."/>
        </authorList>
    </citation>
    <scope>NUCLEOTIDE SEQUENCE [LARGE SCALE GENOMIC DNA]</scope>
    <source>
        <strain evidence="1 2">ATCC 23134</strain>
    </source>
</reference>
<evidence type="ECO:0000313" key="1">
    <source>
        <dbReference type="EMBL" id="EAY29438.1"/>
    </source>
</evidence>